<dbReference type="EMBL" id="NEDP02003256">
    <property type="protein sequence ID" value="OWF49087.1"/>
    <property type="molecule type" value="Genomic_DNA"/>
</dbReference>
<dbReference type="GO" id="GO:0000139">
    <property type="term" value="C:Golgi membrane"/>
    <property type="evidence" value="ECO:0007669"/>
    <property type="project" value="UniProtKB-SubCell"/>
</dbReference>
<feature type="transmembrane region" description="Helical" evidence="10">
    <location>
        <begin position="393"/>
        <end position="412"/>
    </location>
</feature>
<keyword evidence="9 10" id="KW-0472">Membrane</keyword>
<keyword evidence="8 10" id="KW-0333">Golgi apparatus</keyword>
<dbReference type="EC" id="2.4.1.-" evidence="10"/>
<evidence type="ECO:0000313" key="12">
    <source>
        <dbReference type="EMBL" id="OWF49087.1"/>
    </source>
</evidence>
<proteinExistence type="inferred from homology"/>
<accession>A0A210QK05</accession>
<dbReference type="AlphaFoldDB" id="A0A210QK05"/>
<comment type="caution">
    <text evidence="10">Lacks conserved residue(s) required for the propagation of feature annotation.</text>
</comment>
<evidence type="ECO:0000256" key="6">
    <source>
        <dbReference type="ARBA" id="ARBA00022968"/>
    </source>
</evidence>
<comment type="subcellular location">
    <subcellularLocation>
        <location evidence="1 10">Golgi apparatus membrane</location>
        <topology evidence="1 10">Single-pass type II membrane protein</topology>
    </subcellularLocation>
</comment>
<feature type="transmembrane region" description="Helical" evidence="10">
    <location>
        <begin position="6"/>
        <end position="26"/>
    </location>
</feature>
<evidence type="ECO:0000313" key="13">
    <source>
        <dbReference type="Proteomes" id="UP000242188"/>
    </source>
</evidence>
<evidence type="ECO:0000256" key="3">
    <source>
        <dbReference type="ARBA" id="ARBA00022676"/>
    </source>
</evidence>
<evidence type="ECO:0000256" key="2">
    <source>
        <dbReference type="ARBA" id="ARBA00008661"/>
    </source>
</evidence>
<dbReference type="Pfam" id="PF01762">
    <property type="entry name" value="Galactosyl_T"/>
    <property type="match status" value="1"/>
</dbReference>
<dbReference type="PANTHER" id="PTHR11214">
    <property type="entry name" value="BETA-1,3-N-ACETYLGLUCOSAMINYLTRANSFERASE"/>
    <property type="match status" value="1"/>
</dbReference>
<evidence type="ECO:0000256" key="4">
    <source>
        <dbReference type="ARBA" id="ARBA00022679"/>
    </source>
</evidence>
<evidence type="ECO:0000256" key="5">
    <source>
        <dbReference type="ARBA" id="ARBA00022692"/>
    </source>
</evidence>
<protein>
    <recommendedName>
        <fullName evidence="10">Hexosyltransferase</fullName>
        <ecNumber evidence="10">2.4.1.-</ecNumber>
    </recommendedName>
</protein>
<dbReference type="Proteomes" id="UP000242188">
    <property type="component" value="Unassembled WGS sequence"/>
</dbReference>
<keyword evidence="13" id="KW-1185">Reference proteome</keyword>
<feature type="region of interest" description="Disordered" evidence="11">
    <location>
        <begin position="52"/>
        <end position="72"/>
    </location>
</feature>
<keyword evidence="7 10" id="KW-1133">Transmembrane helix</keyword>
<dbReference type="PANTHER" id="PTHR11214:SF349">
    <property type="entry name" value="BETA-1,3-GALACTOSYLTRANSFERASE BRN"/>
    <property type="match status" value="1"/>
</dbReference>
<gene>
    <name evidence="12" type="ORF">KP79_PYT20662</name>
</gene>
<dbReference type="InterPro" id="IPR002659">
    <property type="entry name" value="Glyco_trans_31"/>
</dbReference>
<keyword evidence="3 10" id="KW-0328">Glycosyltransferase</keyword>
<sequence>MHGKLIRALLSAMLVGSSGFLIGLMYTMEQQRAVTPDPFKIMTTASVSRHMSNMTSNSSSYSESSVNSSLPTPNTTVEAYETFLKYDPKNFSYPADFNLKQAVHDLIDKNNSIPEVHKRIHLHNFEYLHSPEPCTFPRDEKRNRNMLILVKSFAGNFNLRKTQRALLKKTKLLGRTKQVFILGYNATYQDFVDTESRKFKDIIQEDFVDTYLNNTLKTVMAYNWVDTFCRDASILFFVDDDYYVHYDKIFKHIRAVFQQKSTGIFAGTLASRAVPYRRHETVWSLTFDQYPYDYFPPYIGGGAYIVSHDVAHKFAVSFPYVQFLGIDDAYLGIVAKKLDIPPSYNPNFDTAKRTALARECSHSAQELANHQCPIAKRKSEFIHYRRPRKPVSWLDILPVVIFLNLLFMIGVWCSN</sequence>
<evidence type="ECO:0000256" key="10">
    <source>
        <dbReference type="RuleBase" id="RU363063"/>
    </source>
</evidence>
<dbReference type="GO" id="GO:0016758">
    <property type="term" value="F:hexosyltransferase activity"/>
    <property type="evidence" value="ECO:0007669"/>
    <property type="project" value="InterPro"/>
</dbReference>
<evidence type="ECO:0000256" key="11">
    <source>
        <dbReference type="SAM" id="MobiDB-lite"/>
    </source>
</evidence>
<keyword evidence="6" id="KW-0735">Signal-anchor</keyword>
<dbReference type="OrthoDB" id="5512589at2759"/>
<comment type="similarity">
    <text evidence="2 10">Belongs to the glycosyltransferase 31 family.</text>
</comment>
<reference evidence="12 13" key="1">
    <citation type="journal article" date="2017" name="Nat. Ecol. Evol.">
        <title>Scallop genome provides insights into evolution of bilaterian karyotype and development.</title>
        <authorList>
            <person name="Wang S."/>
            <person name="Zhang J."/>
            <person name="Jiao W."/>
            <person name="Li J."/>
            <person name="Xun X."/>
            <person name="Sun Y."/>
            <person name="Guo X."/>
            <person name="Huan P."/>
            <person name="Dong B."/>
            <person name="Zhang L."/>
            <person name="Hu X."/>
            <person name="Sun X."/>
            <person name="Wang J."/>
            <person name="Zhao C."/>
            <person name="Wang Y."/>
            <person name="Wang D."/>
            <person name="Huang X."/>
            <person name="Wang R."/>
            <person name="Lv J."/>
            <person name="Li Y."/>
            <person name="Zhang Z."/>
            <person name="Liu B."/>
            <person name="Lu W."/>
            <person name="Hui Y."/>
            <person name="Liang J."/>
            <person name="Zhou Z."/>
            <person name="Hou R."/>
            <person name="Li X."/>
            <person name="Liu Y."/>
            <person name="Li H."/>
            <person name="Ning X."/>
            <person name="Lin Y."/>
            <person name="Zhao L."/>
            <person name="Xing Q."/>
            <person name="Dou J."/>
            <person name="Li Y."/>
            <person name="Mao J."/>
            <person name="Guo H."/>
            <person name="Dou H."/>
            <person name="Li T."/>
            <person name="Mu C."/>
            <person name="Jiang W."/>
            <person name="Fu Q."/>
            <person name="Fu X."/>
            <person name="Miao Y."/>
            <person name="Liu J."/>
            <person name="Yu Q."/>
            <person name="Li R."/>
            <person name="Liao H."/>
            <person name="Li X."/>
            <person name="Kong Y."/>
            <person name="Jiang Z."/>
            <person name="Chourrout D."/>
            <person name="Li R."/>
            <person name="Bao Z."/>
        </authorList>
    </citation>
    <scope>NUCLEOTIDE SEQUENCE [LARGE SCALE GENOMIC DNA]</scope>
    <source>
        <strain evidence="12 13">PY_sf001</strain>
    </source>
</reference>
<name>A0A210QK05_MIZYE</name>
<feature type="compositionally biased region" description="Low complexity" evidence="11">
    <location>
        <begin position="52"/>
        <end position="69"/>
    </location>
</feature>
<comment type="caution">
    <text evidence="12">The sequence shown here is derived from an EMBL/GenBank/DDBJ whole genome shotgun (WGS) entry which is preliminary data.</text>
</comment>
<evidence type="ECO:0000256" key="8">
    <source>
        <dbReference type="ARBA" id="ARBA00023034"/>
    </source>
</evidence>
<evidence type="ECO:0000256" key="1">
    <source>
        <dbReference type="ARBA" id="ARBA00004323"/>
    </source>
</evidence>
<dbReference type="GO" id="GO:0006493">
    <property type="term" value="P:protein O-linked glycosylation"/>
    <property type="evidence" value="ECO:0007669"/>
    <property type="project" value="TreeGrafter"/>
</dbReference>
<keyword evidence="5 10" id="KW-0812">Transmembrane</keyword>
<evidence type="ECO:0000256" key="9">
    <source>
        <dbReference type="ARBA" id="ARBA00023136"/>
    </source>
</evidence>
<dbReference type="Gene3D" id="3.90.550.50">
    <property type="match status" value="1"/>
</dbReference>
<keyword evidence="4 12" id="KW-0808">Transferase</keyword>
<evidence type="ECO:0000256" key="7">
    <source>
        <dbReference type="ARBA" id="ARBA00022989"/>
    </source>
</evidence>
<organism evidence="12 13">
    <name type="scientific">Mizuhopecten yessoensis</name>
    <name type="common">Japanese scallop</name>
    <name type="synonym">Patinopecten yessoensis</name>
    <dbReference type="NCBI Taxonomy" id="6573"/>
    <lineage>
        <taxon>Eukaryota</taxon>
        <taxon>Metazoa</taxon>
        <taxon>Spiralia</taxon>
        <taxon>Lophotrochozoa</taxon>
        <taxon>Mollusca</taxon>
        <taxon>Bivalvia</taxon>
        <taxon>Autobranchia</taxon>
        <taxon>Pteriomorphia</taxon>
        <taxon>Pectinida</taxon>
        <taxon>Pectinoidea</taxon>
        <taxon>Pectinidae</taxon>
        <taxon>Mizuhopecten</taxon>
    </lineage>
</organism>
<dbReference type="GO" id="GO:0008194">
    <property type="term" value="F:UDP-glycosyltransferase activity"/>
    <property type="evidence" value="ECO:0007669"/>
    <property type="project" value="TreeGrafter"/>
</dbReference>